<sequence length="591" mass="66662">MAALLDLPPECIIHIFLHLVPRQIARSRLVACAFRAIIDDSLELQYILELDYLGLVSSPTVSNELSLYDKVCALREKRRTRDIGADGMTHIYLYPRDHGNIVVEPFENYAFSRGVLAFRGKDWPTKLGIYQFTSQNRGIDCSRYRLNCPPKNCMMAVEPSFDLLVLFGTTNEGVAFHLRSIQTGLPHPSASSPRILCSSPTGIRISTFPTITIEIVGRHIVHMREIPESFSSLITIWNWMSGQIVTSTKVLGYSFAFLSEDTFLVPPPIPASGYPAPYGDSHPLALYTCSGVPPGSPARHIAQFHFPTPGVVQLHDRRFGPSPLPSVWGCSIPPASPPRVYDTSSISHYVALDIGFSDLSRGLLFIHSSSLLSLVDIVMMDHGNCLSVPWSKWSPIASWIYCSALSHRWIHCRVFGHLVTCLSHGDDQHDWEVGIYDLRTPQKKALPKLQPDVGPTSPKEQIEHFLSNGSMSLQYPLLVKSFSIPVEIIPWDGDWYDTTDHQCGVDLLVDDEHSESSPKSSGYYVRKNLDSYYFQGRYHAPHSLVQEADFGMYYSRHQIRSRQAFMSMQFSEDIYSVMDYEPIDEWRDSIV</sequence>
<dbReference type="AlphaFoldDB" id="A0A8H3CZ01"/>
<evidence type="ECO:0000313" key="3">
    <source>
        <dbReference type="Proteomes" id="UP000663850"/>
    </source>
</evidence>
<dbReference type="PROSITE" id="PS50181">
    <property type="entry name" value="FBOX"/>
    <property type="match status" value="1"/>
</dbReference>
<organism evidence="2 3">
    <name type="scientific">Rhizoctonia solani</name>
    <dbReference type="NCBI Taxonomy" id="456999"/>
    <lineage>
        <taxon>Eukaryota</taxon>
        <taxon>Fungi</taxon>
        <taxon>Dikarya</taxon>
        <taxon>Basidiomycota</taxon>
        <taxon>Agaricomycotina</taxon>
        <taxon>Agaricomycetes</taxon>
        <taxon>Cantharellales</taxon>
        <taxon>Ceratobasidiaceae</taxon>
        <taxon>Rhizoctonia</taxon>
    </lineage>
</organism>
<gene>
    <name evidence="2" type="ORF">RDB_LOCUS94018</name>
</gene>
<proteinExistence type="predicted"/>
<dbReference type="SUPFAM" id="SSF81383">
    <property type="entry name" value="F-box domain"/>
    <property type="match status" value="1"/>
</dbReference>
<feature type="domain" description="F-box" evidence="1">
    <location>
        <begin position="1"/>
        <end position="47"/>
    </location>
</feature>
<dbReference type="EMBL" id="CAJMWZ010005060">
    <property type="protein sequence ID" value="CAE6499980.1"/>
    <property type="molecule type" value="Genomic_DNA"/>
</dbReference>
<reference evidence="2" key="1">
    <citation type="submission" date="2021-01" db="EMBL/GenBank/DDBJ databases">
        <authorList>
            <person name="Kaushik A."/>
        </authorList>
    </citation>
    <scope>NUCLEOTIDE SEQUENCE</scope>
    <source>
        <strain evidence="2">Type strain: AG8-Rh-89/</strain>
    </source>
</reference>
<evidence type="ECO:0000313" key="2">
    <source>
        <dbReference type="EMBL" id="CAE6499980.1"/>
    </source>
</evidence>
<name>A0A8H3CZ01_9AGAM</name>
<comment type="caution">
    <text evidence="2">The sequence shown here is derived from an EMBL/GenBank/DDBJ whole genome shotgun (WGS) entry which is preliminary data.</text>
</comment>
<dbReference type="Proteomes" id="UP000663850">
    <property type="component" value="Unassembled WGS sequence"/>
</dbReference>
<accession>A0A8H3CZ01</accession>
<protein>
    <recommendedName>
        <fullName evidence="1">F-box domain-containing protein</fullName>
    </recommendedName>
</protein>
<dbReference type="InterPro" id="IPR001810">
    <property type="entry name" value="F-box_dom"/>
</dbReference>
<dbReference type="InterPro" id="IPR036047">
    <property type="entry name" value="F-box-like_dom_sf"/>
</dbReference>
<evidence type="ECO:0000259" key="1">
    <source>
        <dbReference type="PROSITE" id="PS50181"/>
    </source>
</evidence>
<dbReference type="Pfam" id="PF12937">
    <property type="entry name" value="F-box-like"/>
    <property type="match status" value="1"/>
</dbReference>